<feature type="transmembrane region" description="Helical" evidence="2">
    <location>
        <begin position="298"/>
        <end position="319"/>
    </location>
</feature>
<feature type="coiled-coil region" evidence="1">
    <location>
        <begin position="111"/>
        <end position="154"/>
    </location>
</feature>
<name>A0A343JFK1_9CLOT</name>
<reference evidence="3 4" key="1">
    <citation type="submission" date="2016-08" db="EMBL/GenBank/DDBJ databases">
        <title>Complete Genome Sequence Of The Indigo Reducing Clostridium isatidis DSM15098.</title>
        <authorList>
            <person name="Little G.T."/>
            <person name="Minton N.P."/>
        </authorList>
    </citation>
    <scope>NUCLEOTIDE SEQUENCE [LARGE SCALE GENOMIC DNA]</scope>
    <source>
        <strain evidence="3 4">DSM 15098</strain>
    </source>
</reference>
<feature type="transmembrane region" description="Helical" evidence="2">
    <location>
        <begin position="326"/>
        <end position="344"/>
    </location>
</feature>
<gene>
    <name evidence="3" type="ORF">BEN51_12940</name>
</gene>
<organism evidence="3 4">
    <name type="scientific">Clostridium isatidis</name>
    <dbReference type="NCBI Taxonomy" id="182773"/>
    <lineage>
        <taxon>Bacteria</taxon>
        <taxon>Bacillati</taxon>
        <taxon>Bacillota</taxon>
        <taxon>Clostridia</taxon>
        <taxon>Eubacteriales</taxon>
        <taxon>Clostridiaceae</taxon>
        <taxon>Clostridium</taxon>
    </lineage>
</organism>
<feature type="transmembrane region" description="Helical" evidence="2">
    <location>
        <begin position="20"/>
        <end position="38"/>
    </location>
</feature>
<dbReference type="Proteomes" id="UP000264883">
    <property type="component" value="Chromosome"/>
</dbReference>
<proteinExistence type="predicted"/>
<keyword evidence="1" id="KW-0175">Coiled coil</keyword>
<feature type="transmembrane region" description="Helical" evidence="2">
    <location>
        <begin position="176"/>
        <end position="198"/>
    </location>
</feature>
<evidence type="ECO:0000256" key="2">
    <source>
        <dbReference type="SAM" id="Phobius"/>
    </source>
</evidence>
<evidence type="ECO:0000313" key="4">
    <source>
        <dbReference type="Proteomes" id="UP000264883"/>
    </source>
</evidence>
<dbReference type="GO" id="GO:0005886">
    <property type="term" value="C:plasma membrane"/>
    <property type="evidence" value="ECO:0007669"/>
    <property type="project" value="UniProtKB-SubCell"/>
</dbReference>
<keyword evidence="4" id="KW-1185">Reference proteome</keyword>
<keyword evidence="2" id="KW-1133">Transmembrane helix</keyword>
<dbReference type="Pfam" id="PF12679">
    <property type="entry name" value="ABC2_membrane_2"/>
    <property type="match status" value="1"/>
</dbReference>
<dbReference type="PANTHER" id="PTHR37305:SF1">
    <property type="entry name" value="MEMBRANE PROTEIN"/>
    <property type="match status" value="1"/>
</dbReference>
<dbReference type="GO" id="GO:0140359">
    <property type="term" value="F:ABC-type transporter activity"/>
    <property type="evidence" value="ECO:0007669"/>
    <property type="project" value="InterPro"/>
</dbReference>
<feature type="transmembrane region" description="Helical" evidence="2">
    <location>
        <begin position="219"/>
        <end position="241"/>
    </location>
</feature>
<keyword evidence="2" id="KW-0472">Membrane</keyword>
<dbReference type="RefSeq" id="WP_119866433.1">
    <property type="nucleotide sequence ID" value="NZ_CP016786.1"/>
</dbReference>
<evidence type="ECO:0000313" key="3">
    <source>
        <dbReference type="EMBL" id="ASW44309.1"/>
    </source>
</evidence>
<dbReference type="EMBL" id="CP016786">
    <property type="protein sequence ID" value="ASW44309.1"/>
    <property type="molecule type" value="Genomic_DNA"/>
</dbReference>
<evidence type="ECO:0000256" key="1">
    <source>
        <dbReference type="SAM" id="Coils"/>
    </source>
</evidence>
<accession>A0A343JFK1</accession>
<dbReference type="PANTHER" id="PTHR37305">
    <property type="entry name" value="INTEGRAL MEMBRANE PROTEIN-RELATED"/>
    <property type="match status" value="1"/>
</dbReference>
<sequence length="408" mass="46618">MLLNLIKNEFIKIFKRSKTWIVFILFLMFIALTVYATWKGEQNMKEINSPEYQIQIAQEQLAYYKDELKEAEASGDEAWVESIKSSIEYYEQNLELNKKILKEGVSEDSWKIELDMSIANIKRAIKEYEENGTKERYRSDYLSLQEELETLEYLKTNNIVPLKGWEYQEYNFLEGLSMLLGIGLLVAGIAVFMSDILSGESTPPTLKFLLVQPVSRAKILFSKYIVSIITVLSLIIIPEIIGMTFVNLTSDINAANYPTRVGQQYEKVFNPEYGEMVLEKIPETSEMITNFDLAIRTIGYQAIFIIACCSVIFMFSTIFKSSMTSMAISVILTIFLSIGTQVIGTLKNYSHLLFTTYANSYSLVSSKLPLMYNNEKLTITNGIICLALTIIVSYLVSHINFTKKDILI</sequence>
<dbReference type="KEGG" id="cia:BEN51_12940"/>
<dbReference type="AlphaFoldDB" id="A0A343JFK1"/>
<protein>
    <submittedName>
        <fullName evidence="3">ABC transporter permease</fullName>
    </submittedName>
</protein>
<keyword evidence="2" id="KW-0812">Transmembrane</keyword>
<feature type="transmembrane region" description="Helical" evidence="2">
    <location>
        <begin position="377"/>
        <end position="396"/>
    </location>
</feature>
<dbReference type="OrthoDB" id="2024038at2"/>